<keyword evidence="3" id="KW-0812">Transmembrane</keyword>
<evidence type="ECO:0000256" key="2">
    <source>
        <dbReference type="SAM" id="MobiDB-lite"/>
    </source>
</evidence>
<gene>
    <name evidence="5" type="ORF">GCM10010832_05660</name>
</gene>
<keyword evidence="3" id="KW-0472">Membrane</keyword>
<dbReference type="EMBL" id="BMGM01000002">
    <property type="protein sequence ID" value="GGE27788.1"/>
    <property type="molecule type" value="Genomic_DNA"/>
</dbReference>
<feature type="signal peptide" evidence="4">
    <location>
        <begin position="1"/>
        <end position="31"/>
    </location>
</feature>
<organism evidence="5 6">
    <name type="scientific">Psychroflexus planctonicus</name>
    <dbReference type="NCBI Taxonomy" id="1526575"/>
    <lineage>
        <taxon>Bacteria</taxon>
        <taxon>Pseudomonadati</taxon>
        <taxon>Bacteroidota</taxon>
        <taxon>Flavobacteriia</taxon>
        <taxon>Flavobacteriales</taxon>
        <taxon>Flavobacteriaceae</taxon>
        <taxon>Psychroflexus</taxon>
    </lineage>
</organism>
<dbReference type="SUPFAM" id="SSF58100">
    <property type="entry name" value="Bacterial hemolysins"/>
    <property type="match status" value="1"/>
</dbReference>
<feature type="compositionally biased region" description="Basic residues" evidence="2">
    <location>
        <begin position="202"/>
        <end position="211"/>
    </location>
</feature>
<proteinExistence type="predicted"/>
<feature type="compositionally biased region" description="Basic and acidic residues" evidence="2">
    <location>
        <begin position="189"/>
        <end position="201"/>
    </location>
</feature>
<evidence type="ECO:0008006" key="7">
    <source>
        <dbReference type="Google" id="ProtNLM"/>
    </source>
</evidence>
<dbReference type="Gene3D" id="1.20.1170.10">
    <property type="match status" value="1"/>
</dbReference>
<feature type="coiled-coil region" evidence="1">
    <location>
        <begin position="70"/>
        <end position="118"/>
    </location>
</feature>
<feature type="chain" id="PRO_5046651843" description="tRNA (Guanine-N1)-methyltransferase" evidence="4">
    <location>
        <begin position="32"/>
        <end position="211"/>
    </location>
</feature>
<evidence type="ECO:0000313" key="6">
    <source>
        <dbReference type="Proteomes" id="UP000599179"/>
    </source>
</evidence>
<keyword evidence="3" id="KW-1133">Transmembrane helix</keyword>
<feature type="transmembrane region" description="Helical" evidence="3">
    <location>
        <begin position="132"/>
        <end position="154"/>
    </location>
</feature>
<feature type="region of interest" description="Disordered" evidence="2">
    <location>
        <begin position="189"/>
        <end position="211"/>
    </location>
</feature>
<comment type="caution">
    <text evidence="5">The sequence shown here is derived from an EMBL/GenBank/DDBJ whole genome shotgun (WGS) entry which is preliminary data.</text>
</comment>
<keyword evidence="1" id="KW-0175">Coiled coil</keyword>
<keyword evidence="4" id="KW-0732">Signal</keyword>
<accession>A0ABQ1SFD6</accession>
<sequence length="211" mass="24332">MFLNLTKMKFYFFYFALLSFVLTGFSQEVEADSTSTKTLTIVDNYNEIIDKSGSYQEYKVIKKTELADFRIQLTERKNAFESEISSLENEITNQAKEIKELKQQLETTQNSLAKVEEEKDSMQFFGNNLNKALYQTIVFGIIGVLILILVVLLVKFKSNASATKDAKEILSRTEKDFEDYKRNALEKQQKLGRQLQDEKNKVSKLKTGGKK</sequence>
<name>A0ABQ1SFD6_9FLAO</name>
<evidence type="ECO:0000256" key="4">
    <source>
        <dbReference type="SAM" id="SignalP"/>
    </source>
</evidence>
<dbReference type="Proteomes" id="UP000599179">
    <property type="component" value="Unassembled WGS sequence"/>
</dbReference>
<reference evidence="6" key="1">
    <citation type="journal article" date="2019" name="Int. J. Syst. Evol. Microbiol.">
        <title>The Global Catalogue of Microorganisms (GCM) 10K type strain sequencing project: providing services to taxonomists for standard genome sequencing and annotation.</title>
        <authorList>
            <consortium name="The Broad Institute Genomics Platform"/>
            <consortium name="The Broad Institute Genome Sequencing Center for Infectious Disease"/>
            <person name="Wu L."/>
            <person name="Ma J."/>
        </authorList>
    </citation>
    <scope>NUCLEOTIDE SEQUENCE [LARGE SCALE GENOMIC DNA]</scope>
    <source>
        <strain evidence="6">CGMCC 1.12931</strain>
    </source>
</reference>
<protein>
    <recommendedName>
        <fullName evidence="7">tRNA (Guanine-N1)-methyltransferase</fullName>
    </recommendedName>
</protein>
<evidence type="ECO:0000256" key="3">
    <source>
        <dbReference type="SAM" id="Phobius"/>
    </source>
</evidence>
<evidence type="ECO:0000256" key="1">
    <source>
        <dbReference type="SAM" id="Coils"/>
    </source>
</evidence>
<evidence type="ECO:0000313" key="5">
    <source>
        <dbReference type="EMBL" id="GGE27788.1"/>
    </source>
</evidence>
<keyword evidence="6" id="KW-1185">Reference proteome</keyword>